<evidence type="ECO:0000313" key="2">
    <source>
        <dbReference type="Proteomes" id="UP000501421"/>
    </source>
</evidence>
<dbReference type="EMBL" id="AP022557">
    <property type="protein sequence ID" value="BBW98218.1"/>
    <property type="molecule type" value="Genomic_DNA"/>
</dbReference>
<proteinExistence type="predicted"/>
<protein>
    <submittedName>
        <fullName evidence="1">Uncharacterized protein</fullName>
    </submittedName>
</protein>
<dbReference type="Proteomes" id="UP000501421">
    <property type="component" value="Chromosome"/>
</dbReference>
<name>A0A679FP17_9BACL</name>
<keyword evidence="2" id="KW-1185">Reference proteome</keyword>
<gene>
    <name evidence="1" type="ORF">GsuE55_30510</name>
</gene>
<evidence type="ECO:0000313" key="1">
    <source>
        <dbReference type="EMBL" id="BBW98218.1"/>
    </source>
</evidence>
<sequence length="50" mass="5992">MCEWKEEEEMVMLQKELDDKKKNVDTHKIGAILKRGIKRYDKALEKLSKN</sequence>
<accession>A0A679FP17</accession>
<organism evidence="1 2">
    <name type="scientific">Geobacillus subterraneus</name>
    <dbReference type="NCBI Taxonomy" id="129338"/>
    <lineage>
        <taxon>Bacteria</taxon>
        <taxon>Bacillati</taxon>
        <taxon>Bacillota</taxon>
        <taxon>Bacilli</taxon>
        <taxon>Bacillales</taxon>
        <taxon>Anoxybacillaceae</taxon>
        <taxon>Geobacillus</taxon>
    </lineage>
</organism>
<reference evidence="2" key="1">
    <citation type="journal article" date="2020" name="Microbiol. Resour. Announc.">
        <title>Complete Genome Sequence of Geobacillus sp. Strain E55-1, Isolated from Mine Geyser in Japan.</title>
        <authorList>
            <person name="Miyazaki K."/>
            <person name="Hase E."/>
            <person name="Tokito N."/>
        </authorList>
    </citation>
    <scope>NUCLEOTIDE SEQUENCE [LARGE SCALE GENOMIC DNA]</scope>
    <source>
        <strain evidence="2">E55-1</strain>
    </source>
</reference>
<dbReference type="AlphaFoldDB" id="A0A679FP17"/>